<feature type="chain" id="PRO_5029474698" evidence="2">
    <location>
        <begin position="22"/>
        <end position="95"/>
    </location>
</feature>
<evidence type="ECO:0000313" key="3">
    <source>
        <dbReference type="EnsemblPlants" id="Kaladp0024s0739.1.v1.1"/>
    </source>
</evidence>
<keyword evidence="4" id="KW-1185">Reference proteome</keyword>
<evidence type="ECO:0000256" key="1">
    <source>
        <dbReference type="ARBA" id="ARBA00010582"/>
    </source>
</evidence>
<proteinExistence type="inferred from homology"/>
<dbReference type="OMA" id="HNDERKC"/>
<accession>A0A7N0T8B4</accession>
<dbReference type="PANTHER" id="PTHR23201">
    <property type="entry name" value="EXTENSIN, PROLINE-RICH PROTEIN"/>
    <property type="match status" value="1"/>
</dbReference>
<sequence length="95" mass="10253">MAVRFMLLGLVLLSCVAQVFCDGNIDPLVANGPVDCGGLCQQRCSLHSRPNLCHRACGTCCMRCQCVPPGTYGNREVCGSCYTDMKTHGNRPKCP</sequence>
<keyword evidence="2" id="KW-0732">Signal</keyword>
<dbReference type="PANTHER" id="PTHR23201:SF18">
    <property type="entry name" value="GIBBERELLIN-REGULATED PROTEIN 2-RELATED"/>
    <property type="match status" value="1"/>
</dbReference>
<organism evidence="3 4">
    <name type="scientific">Kalanchoe fedtschenkoi</name>
    <name type="common">Lavender scallops</name>
    <name type="synonym">South American air plant</name>
    <dbReference type="NCBI Taxonomy" id="63787"/>
    <lineage>
        <taxon>Eukaryota</taxon>
        <taxon>Viridiplantae</taxon>
        <taxon>Streptophyta</taxon>
        <taxon>Embryophyta</taxon>
        <taxon>Tracheophyta</taxon>
        <taxon>Spermatophyta</taxon>
        <taxon>Magnoliopsida</taxon>
        <taxon>eudicotyledons</taxon>
        <taxon>Gunneridae</taxon>
        <taxon>Pentapetalae</taxon>
        <taxon>Saxifragales</taxon>
        <taxon>Crassulaceae</taxon>
        <taxon>Kalanchoe</taxon>
    </lineage>
</organism>
<evidence type="ECO:0000313" key="4">
    <source>
        <dbReference type="Proteomes" id="UP000594263"/>
    </source>
</evidence>
<dbReference type="InterPro" id="IPR003854">
    <property type="entry name" value="GASA"/>
</dbReference>
<dbReference type="Proteomes" id="UP000594263">
    <property type="component" value="Unplaced"/>
</dbReference>
<feature type="signal peptide" evidence="2">
    <location>
        <begin position="1"/>
        <end position="21"/>
    </location>
</feature>
<dbReference type="PROSITE" id="PS51257">
    <property type="entry name" value="PROKAR_LIPOPROTEIN"/>
    <property type="match status" value="1"/>
</dbReference>
<name>A0A7N0T8B4_KALFE</name>
<protein>
    <submittedName>
        <fullName evidence="3">Uncharacterized protein</fullName>
    </submittedName>
</protein>
<dbReference type="EnsemblPlants" id="Kaladp0024s0739.1.v1.1">
    <property type="protein sequence ID" value="Kaladp0024s0739.1.v1.1"/>
    <property type="gene ID" value="Kaladp0024s0739.v1.1"/>
</dbReference>
<dbReference type="Pfam" id="PF02704">
    <property type="entry name" value="GASA"/>
    <property type="match status" value="1"/>
</dbReference>
<dbReference type="AlphaFoldDB" id="A0A7N0T8B4"/>
<dbReference type="Gramene" id="Kaladp0024s0739.1.v1.1">
    <property type="protein sequence ID" value="Kaladp0024s0739.1.v1.1"/>
    <property type="gene ID" value="Kaladp0024s0739.v1.1"/>
</dbReference>
<reference evidence="3" key="1">
    <citation type="submission" date="2021-01" db="UniProtKB">
        <authorList>
            <consortium name="EnsemblPlants"/>
        </authorList>
    </citation>
    <scope>IDENTIFICATION</scope>
</reference>
<comment type="similarity">
    <text evidence="1">Belongs to the GASA family.</text>
</comment>
<evidence type="ECO:0000256" key="2">
    <source>
        <dbReference type="SAM" id="SignalP"/>
    </source>
</evidence>